<dbReference type="PANTHER" id="PTHR23248">
    <property type="entry name" value="PHOSPHOLIPID SCRAMBLASE-RELATED"/>
    <property type="match status" value="1"/>
</dbReference>
<dbReference type="InterPro" id="IPR005552">
    <property type="entry name" value="Scramblase"/>
</dbReference>
<organism evidence="4 5">
    <name type="scientific">Dreissena polymorpha</name>
    <name type="common">Zebra mussel</name>
    <name type="synonym">Mytilus polymorpha</name>
    <dbReference type="NCBI Taxonomy" id="45954"/>
    <lineage>
        <taxon>Eukaryota</taxon>
        <taxon>Metazoa</taxon>
        <taxon>Spiralia</taxon>
        <taxon>Lophotrochozoa</taxon>
        <taxon>Mollusca</taxon>
        <taxon>Bivalvia</taxon>
        <taxon>Autobranchia</taxon>
        <taxon>Heteroconchia</taxon>
        <taxon>Euheterodonta</taxon>
        <taxon>Imparidentia</taxon>
        <taxon>Neoheterodontei</taxon>
        <taxon>Myida</taxon>
        <taxon>Dreissenoidea</taxon>
        <taxon>Dreissenidae</taxon>
        <taxon>Dreissena</taxon>
    </lineage>
</organism>
<comment type="similarity">
    <text evidence="1 2">Belongs to the phospholipid scramblase family.</text>
</comment>
<feature type="region of interest" description="Disordered" evidence="3">
    <location>
        <begin position="1"/>
        <end position="21"/>
    </location>
</feature>
<evidence type="ECO:0000256" key="2">
    <source>
        <dbReference type="RuleBase" id="RU363116"/>
    </source>
</evidence>
<dbReference type="PANTHER" id="PTHR23248:SF63">
    <property type="entry name" value="PHOSPHOLIPID SCRAMBLASE"/>
    <property type="match status" value="1"/>
</dbReference>
<evidence type="ECO:0000256" key="1">
    <source>
        <dbReference type="ARBA" id="ARBA00005350"/>
    </source>
</evidence>
<evidence type="ECO:0000256" key="3">
    <source>
        <dbReference type="SAM" id="MobiDB-lite"/>
    </source>
</evidence>
<reference evidence="4" key="2">
    <citation type="submission" date="2020-11" db="EMBL/GenBank/DDBJ databases">
        <authorList>
            <person name="McCartney M.A."/>
            <person name="Auch B."/>
            <person name="Kono T."/>
            <person name="Mallez S."/>
            <person name="Becker A."/>
            <person name="Gohl D.M."/>
            <person name="Silverstein K.A.T."/>
            <person name="Koren S."/>
            <person name="Bechman K.B."/>
            <person name="Herman A."/>
            <person name="Abrahante J.E."/>
            <person name="Garbe J."/>
        </authorList>
    </citation>
    <scope>NUCLEOTIDE SEQUENCE</scope>
    <source>
        <strain evidence="4">Duluth1</strain>
        <tissue evidence="4">Whole animal</tissue>
    </source>
</reference>
<dbReference type="InterPro" id="IPR025659">
    <property type="entry name" value="Tubby-like_C"/>
</dbReference>
<keyword evidence="2" id="KW-0106">Calcium</keyword>
<keyword evidence="5" id="KW-1185">Reference proteome</keyword>
<evidence type="ECO:0000313" key="4">
    <source>
        <dbReference type="EMBL" id="KAH3719853.1"/>
    </source>
</evidence>
<comment type="cofactor">
    <cofactor evidence="2">
        <name>Ca(2+)</name>
        <dbReference type="ChEBI" id="CHEBI:29108"/>
    </cofactor>
</comment>
<dbReference type="Proteomes" id="UP000828390">
    <property type="component" value="Unassembled WGS sequence"/>
</dbReference>
<sequence>MSKVGQAPTGPPPPQGYVAAAQPGYGQYGQPGYGQPVMGQPGYGQPGAHAGHAVHGQQVILGQPGMPMAHPAPVVWMPMPAGIPGCPQGLEYLAQIDQILVKQKIDMFEMFTGWEQKNKYKLLNSVGQQVYSAKEESGACERQCCQSNRGFTMHITDNADKEVIRLEREFRCWKDSCWFACCSCCAHLIKVEAPVGTTVGYVKQKCSPFPPKFAILDDDKDEVLSIEGPCCIIPCTDVEFKVISPKNGAEVGKVTKQWSGMARELFTDADNFGISFPMDLDVKMKATMLGACFLIDFMYFETNSNDNHHHF</sequence>
<dbReference type="GO" id="GO:0005886">
    <property type="term" value="C:plasma membrane"/>
    <property type="evidence" value="ECO:0007669"/>
    <property type="project" value="TreeGrafter"/>
</dbReference>
<keyword evidence="2" id="KW-0564">Palmitate</keyword>
<dbReference type="SUPFAM" id="SSF54518">
    <property type="entry name" value="Tubby C-terminal domain-like"/>
    <property type="match status" value="1"/>
</dbReference>
<reference evidence="4" key="1">
    <citation type="journal article" date="2019" name="bioRxiv">
        <title>The Genome of the Zebra Mussel, Dreissena polymorpha: A Resource for Invasive Species Research.</title>
        <authorList>
            <person name="McCartney M.A."/>
            <person name="Auch B."/>
            <person name="Kono T."/>
            <person name="Mallez S."/>
            <person name="Zhang Y."/>
            <person name="Obille A."/>
            <person name="Becker A."/>
            <person name="Abrahante J.E."/>
            <person name="Garbe J."/>
            <person name="Badalamenti J.P."/>
            <person name="Herman A."/>
            <person name="Mangelson H."/>
            <person name="Liachko I."/>
            <person name="Sullivan S."/>
            <person name="Sone E.D."/>
            <person name="Koren S."/>
            <person name="Silverstein K.A.T."/>
            <person name="Beckman K.B."/>
            <person name="Gohl D.M."/>
        </authorList>
    </citation>
    <scope>NUCLEOTIDE SEQUENCE</scope>
    <source>
        <strain evidence="4">Duluth1</strain>
        <tissue evidence="4">Whole animal</tissue>
    </source>
</reference>
<protein>
    <recommendedName>
        <fullName evidence="2">Phospholipid scramblase</fullName>
    </recommendedName>
</protein>
<name>A0A9D4HJL2_DREPO</name>
<dbReference type="AlphaFoldDB" id="A0A9D4HJL2"/>
<dbReference type="Pfam" id="PF03803">
    <property type="entry name" value="Scramblase"/>
    <property type="match status" value="1"/>
</dbReference>
<comment type="function">
    <text evidence="2">May mediate accelerated ATP-independent bidirectional transbilayer migration of phospholipids upon binding calcium ions that results in a loss of phospholipid asymmetry in the plasma membrane.</text>
</comment>
<proteinExistence type="inferred from homology"/>
<accession>A0A9D4HJL2</accession>
<dbReference type="EMBL" id="JAIWYP010000013">
    <property type="protein sequence ID" value="KAH3719853.1"/>
    <property type="molecule type" value="Genomic_DNA"/>
</dbReference>
<keyword evidence="2" id="KW-0449">Lipoprotein</keyword>
<evidence type="ECO:0000313" key="5">
    <source>
        <dbReference type="Proteomes" id="UP000828390"/>
    </source>
</evidence>
<dbReference type="OrthoDB" id="191150at2759"/>
<comment type="caution">
    <text evidence="4">The sequence shown here is derived from an EMBL/GenBank/DDBJ whole genome shotgun (WGS) entry which is preliminary data.</text>
</comment>
<gene>
    <name evidence="4" type="ORF">DPMN_062737</name>
</gene>
<dbReference type="GO" id="GO:0017128">
    <property type="term" value="F:phospholipid scramblase activity"/>
    <property type="evidence" value="ECO:0007669"/>
    <property type="project" value="InterPro"/>
</dbReference>